<evidence type="ECO:0000259" key="5">
    <source>
        <dbReference type="Pfam" id="PF07992"/>
    </source>
</evidence>
<evidence type="ECO:0000256" key="4">
    <source>
        <dbReference type="ARBA" id="ARBA00022827"/>
    </source>
</evidence>
<proteinExistence type="inferred from homology"/>
<dbReference type="AlphaFoldDB" id="Q2W348"/>
<evidence type="ECO:0000256" key="1">
    <source>
        <dbReference type="ARBA" id="ARBA00001974"/>
    </source>
</evidence>
<dbReference type="PANTHER" id="PTHR43429">
    <property type="entry name" value="PYRIDINE NUCLEOTIDE-DISULFIDE OXIDOREDUCTASE DOMAIN-CONTAINING"/>
    <property type="match status" value="1"/>
</dbReference>
<comment type="similarity">
    <text evidence="2">Belongs to the FAD-dependent oxidoreductase family.</text>
</comment>
<keyword evidence="3" id="KW-0285">Flavoprotein</keyword>
<dbReference type="InterPro" id="IPR050260">
    <property type="entry name" value="FAD-bd_OxRdtase"/>
</dbReference>
<dbReference type="PANTHER" id="PTHR43429:SF3">
    <property type="entry name" value="NITRITE REDUCTASE [NAD(P)H]"/>
    <property type="match status" value="1"/>
</dbReference>
<dbReference type="InterPro" id="IPR036188">
    <property type="entry name" value="FAD/NAD-bd_sf"/>
</dbReference>
<evidence type="ECO:0000256" key="2">
    <source>
        <dbReference type="ARBA" id="ARBA00006442"/>
    </source>
</evidence>
<keyword evidence="4" id="KW-0274">FAD</keyword>
<gene>
    <name evidence="6" type="ordered locus">amb2923</name>
</gene>
<dbReference type="GO" id="GO:0016491">
    <property type="term" value="F:oxidoreductase activity"/>
    <property type="evidence" value="ECO:0007669"/>
    <property type="project" value="InterPro"/>
</dbReference>
<dbReference type="EMBL" id="AP007255">
    <property type="protein sequence ID" value="BAE51727.1"/>
    <property type="molecule type" value="Genomic_DNA"/>
</dbReference>
<feature type="domain" description="FAD/NAD(P)-binding" evidence="5">
    <location>
        <begin position="14"/>
        <end position="299"/>
    </location>
</feature>
<evidence type="ECO:0000313" key="6">
    <source>
        <dbReference type="EMBL" id="BAE51727.1"/>
    </source>
</evidence>
<dbReference type="Proteomes" id="UP000007058">
    <property type="component" value="Chromosome"/>
</dbReference>
<evidence type="ECO:0000313" key="7">
    <source>
        <dbReference type="Proteomes" id="UP000007058"/>
    </source>
</evidence>
<dbReference type="KEGG" id="mag:amb2923"/>
<dbReference type="HOGENOM" id="CLU_003291_4_4_5"/>
<name>Q2W348_PARM1</name>
<dbReference type="Gene3D" id="3.50.50.60">
    <property type="entry name" value="FAD/NAD(P)-binding domain"/>
    <property type="match status" value="2"/>
</dbReference>
<protein>
    <submittedName>
        <fullName evidence="6">NADH dependant phenylglyoxylate</fullName>
    </submittedName>
</protein>
<dbReference type="SUPFAM" id="SSF51905">
    <property type="entry name" value="FAD/NAD(P)-binding domain"/>
    <property type="match status" value="2"/>
</dbReference>
<dbReference type="STRING" id="342108.amb2923"/>
<sequence length="433" mass="46177">MARRNKSKRNRPVHHLIVGAGPAGVTAAEIIRELEPGATITLVGDEPEPPYSRMAIPYMLVGKVGEDGTYLRKGPNHYERLGITLMPGRRMSGLDPAARRIVLDGGETLAYDRLLLALGARPLRPDIEGLDLPGIHTCWTLADARKIAAQAIPGSHVVLMGAGFVGTIVLEALALRQVSLTVVEMGDRMVPRMMDETAGGMLKRWCEAKGVRVLTGTGIRRITQAQAAADTRDSLVVELSDGTSLPAHLVVVSAGVRSNTEAVAASGIALGNGILVDDHMRTSLPDVFAAGDVAQGRDFMSGEAHVHAIQITAAAHGRIAAYNMTGNDQAYHGSLNMNVLDTLGLITCSFGSWQGNGGDCARLVDEAGFRYLRLEFDGTSDVVIGAQAVGTTDHVGALRGLIQSKRRLGTAVKEQMMADPTRFMNGFVQILHR</sequence>
<dbReference type="InterPro" id="IPR023753">
    <property type="entry name" value="FAD/NAD-binding_dom"/>
</dbReference>
<evidence type="ECO:0000256" key="3">
    <source>
        <dbReference type="ARBA" id="ARBA00022630"/>
    </source>
</evidence>
<reference evidence="6 7" key="1">
    <citation type="journal article" date="2005" name="DNA Res.">
        <title>Complete genome sequence of the facultative anaerobic magnetotactic bacterium Magnetospirillum sp. strain AMB-1.</title>
        <authorList>
            <person name="Matsunaga T."/>
            <person name="Okamura Y."/>
            <person name="Fukuda Y."/>
            <person name="Wahyudi A.T."/>
            <person name="Murase Y."/>
            <person name="Takeyama H."/>
        </authorList>
    </citation>
    <scope>NUCLEOTIDE SEQUENCE [LARGE SCALE GENOMIC DNA]</scope>
    <source>
        <strain evidence="7">ATCC 700264 / AMB-1</strain>
    </source>
</reference>
<comment type="cofactor">
    <cofactor evidence="1">
        <name>FAD</name>
        <dbReference type="ChEBI" id="CHEBI:57692"/>
    </cofactor>
</comment>
<dbReference type="Pfam" id="PF07992">
    <property type="entry name" value="Pyr_redox_2"/>
    <property type="match status" value="1"/>
</dbReference>
<dbReference type="PRINTS" id="PR00368">
    <property type="entry name" value="FADPNR"/>
</dbReference>
<keyword evidence="7" id="KW-1185">Reference proteome</keyword>
<accession>Q2W348</accession>
<dbReference type="PRINTS" id="PR00469">
    <property type="entry name" value="PNDRDTASEII"/>
</dbReference>
<organism evidence="6 7">
    <name type="scientific">Paramagnetospirillum magneticum (strain ATCC 700264 / AMB-1)</name>
    <name type="common">Magnetospirillum magneticum</name>
    <dbReference type="NCBI Taxonomy" id="342108"/>
    <lineage>
        <taxon>Bacteria</taxon>
        <taxon>Pseudomonadati</taxon>
        <taxon>Pseudomonadota</taxon>
        <taxon>Alphaproteobacteria</taxon>
        <taxon>Rhodospirillales</taxon>
        <taxon>Magnetospirillaceae</taxon>
        <taxon>Paramagnetospirillum</taxon>
    </lineage>
</organism>